<evidence type="ECO:0008006" key="3">
    <source>
        <dbReference type="Google" id="ProtNLM"/>
    </source>
</evidence>
<dbReference type="RefSeq" id="WP_114791005.1">
    <property type="nucleotide sequence ID" value="NZ_CP139960.1"/>
</dbReference>
<dbReference type="EMBL" id="CP139960">
    <property type="protein sequence ID" value="WQD38232.1"/>
    <property type="molecule type" value="Genomic_DNA"/>
</dbReference>
<sequence length="196" mass="20365">MKRNTILTIALATLLGGCAKEKNEIVADENEIKKVDAVMGNTTPGPGTGTGGGGGDNYSFSSPIQIYGTGPDYTFGWGNSTVQLYSVSLPNGSPTHYYAVGSDTTLVGLASCGSSYTAWGSLTSGSGSLLTIEQNYCTSYYNGSSGSLCNSWAYRTLSGYLVRIHGNPDNTALALVPTGMLKTYNSTGTPPIVPID</sequence>
<reference evidence="1 2" key="1">
    <citation type="submission" date="2023-12" db="EMBL/GenBank/DDBJ databases">
        <title>Genome sequencing and assembly of bacterial species from a model synthetic community.</title>
        <authorList>
            <person name="Hogle S.L."/>
        </authorList>
    </citation>
    <scope>NUCLEOTIDE SEQUENCE [LARGE SCALE GENOMIC DNA]</scope>
    <source>
        <strain evidence="1 2">HAMBI_3031</strain>
    </source>
</reference>
<organism evidence="1 2">
    <name type="scientific">Niabella yanshanensis</name>
    <dbReference type="NCBI Taxonomy" id="577386"/>
    <lineage>
        <taxon>Bacteria</taxon>
        <taxon>Pseudomonadati</taxon>
        <taxon>Bacteroidota</taxon>
        <taxon>Chitinophagia</taxon>
        <taxon>Chitinophagales</taxon>
        <taxon>Chitinophagaceae</taxon>
        <taxon>Niabella</taxon>
    </lineage>
</organism>
<keyword evidence="2" id="KW-1185">Reference proteome</keyword>
<protein>
    <recommendedName>
        <fullName evidence="3">Lipoprotein</fullName>
    </recommendedName>
</protein>
<name>A0ABZ0W6W7_9BACT</name>
<proteinExistence type="predicted"/>
<evidence type="ECO:0000313" key="2">
    <source>
        <dbReference type="Proteomes" id="UP001325680"/>
    </source>
</evidence>
<evidence type="ECO:0000313" key="1">
    <source>
        <dbReference type="EMBL" id="WQD38232.1"/>
    </source>
</evidence>
<accession>A0ABZ0W6W7</accession>
<gene>
    <name evidence="1" type="ORF">U0035_21410</name>
</gene>
<dbReference type="Proteomes" id="UP001325680">
    <property type="component" value="Chromosome"/>
</dbReference>
<dbReference type="PROSITE" id="PS51257">
    <property type="entry name" value="PROKAR_LIPOPROTEIN"/>
    <property type="match status" value="1"/>
</dbReference>